<reference evidence="1 2" key="1">
    <citation type="journal article" date="2015" name="Int. J. Syst. Evol. Microbiol.">
        <title>Winogradskyella litoriviva sp. nov., isolated from coastal seawater.</title>
        <authorList>
            <person name="Nedashkovskaya O.I."/>
            <person name="Kukhlevskiy A.D."/>
            <person name="Zhukova N.V."/>
            <person name="Kim S.J."/>
            <person name="Rhee S.K."/>
            <person name="Mikhailov V.V."/>
        </authorList>
    </citation>
    <scope>NUCLEOTIDE SEQUENCE [LARGE SCALE GENOMIC DNA]</scope>
    <source>
        <strain evidence="1 2">KMM6491</strain>
    </source>
</reference>
<proteinExistence type="predicted"/>
<dbReference type="Gene3D" id="2.40.160.60">
    <property type="entry name" value="Outer membrane protein transport protein (OMPP1/FadL/TodX)"/>
    <property type="match status" value="1"/>
</dbReference>
<accession>A0ABX2E769</accession>
<dbReference type="SUPFAM" id="SSF56935">
    <property type="entry name" value="Porins"/>
    <property type="match status" value="1"/>
</dbReference>
<comment type="caution">
    <text evidence="1">The sequence shown here is derived from an EMBL/GenBank/DDBJ whole genome shotgun (WGS) entry which is preliminary data.</text>
</comment>
<protein>
    <recommendedName>
        <fullName evidence="3">Long-chain fatty acid transport protein</fullName>
    </recommendedName>
</protein>
<organism evidence="1 2">
    <name type="scientific">Winogradskyella litoriviva</name>
    <dbReference type="NCBI Taxonomy" id="1220182"/>
    <lineage>
        <taxon>Bacteria</taxon>
        <taxon>Pseudomonadati</taxon>
        <taxon>Bacteroidota</taxon>
        <taxon>Flavobacteriia</taxon>
        <taxon>Flavobacteriales</taxon>
        <taxon>Flavobacteriaceae</taxon>
        <taxon>Winogradskyella</taxon>
    </lineage>
</organism>
<keyword evidence="2" id="KW-1185">Reference proteome</keyword>
<dbReference type="Proteomes" id="UP000805085">
    <property type="component" value="Unassembled WGS sequence"/>
</dbReference>
<dbReference type="EMBL" id="JABRWQ010000004">
    <property type="protein sequence ID" value="NRD23546.1"/>
    <property type="molecule type" value="Genomic_DNA"/>
</dbReference>
<name>A0ABX2E769_9FLAO</name>
<gene>
    <name evidence="1" type="ORF">HNV10_09865</name>
</gene>
<sequence>MNKSKHIIIFTMVLGLFGYSQSNNLTSSPYSLFGLGVESNSGTGRNSGLGRTGIALDASYGLNLYNPASLATVNPDEFILDFGGTGEFVNVSSNDLNEQSSTYNFSNISFGFNSGGNYGIAFSLKPASNVGYALTGIQSNIEGSTEQFITNIEGSGGLNELRIDYGRTLLKNLNVGLKASYLFGKIEENESILTTNSYLDVNEVNYYRGAQLGLGLQYKLKEKHNFGLTVDFPTELTGTQDVVIGKYSNSAYSLLEETEDEEIDNFSIPFNLRFGYSTKIKNILLAADYSKSFWSNTDQSDAIGEYVDQDIISLGASYSVDPRSHKYWKRVDFRMGLNYNSGYLKVDDTRIDTYAASIGLGLPIGKKSLLNVSYTFGKKGTTQSILIQENVNTLNINISLSDLWFQQRKFN</sequence>
<evidence type="ECO:0008006" key="3">
    <source>
        <dbReference type="Google" id="ProtNLM"/>
    </source>
</evidence>
<evidence type="ECO:0000313" key="2">
    <source>
        <dbReference type="Proteomes" id="UP000805085"/>
    </source>
</evidence>
<evidence type="ECO:0000313" key="1">
    <source>
        <dbReference type="EMBL" id="NRD23546.1"/>
    </source>
</evidence>
<dbReference type="RefSeq" id="WP_173301186.1">
    <property type="nucleotide sequence ID" value="NZ_JABRWQ010000004.1"/>
</dbReference>